<keyword evidence="1" id="KW-0732">Signal</keyword>
<evidence type="ECO:0000313" key="5">
    <source>
        <dbReference type="Proteomes" id="UP000286038"/>
    </source>
</evidence>
<comment type="caution">
    <text evidence="3">The sequence shown here is derived from an EMBL/GenBank/DDBJ whole genome shotgun (WGS) entry which is preliminary data.</text>
</comment>
<name>A0A415QIS8_9BACT</name>
<dbReference type="SUPFAM" id="SSF56978">
    <property type="entry name" value="Perfringolysin"/>
    <property type="match status" value="1"/>
</dbReference>
<protein>
    <submittedName>
        <fullName evidence="3">Hemolysin</fullName>
    </submittedName>
</protein>
<dbReference type="InterPro" id="IPR036363">
    <property type="entry name" value="Thiol_cytolysin_ab_sf"/>
</dbReference>
<dbReference type="AlphaFoldDB" id="A0A415QIS8"/>
<feature type="signal peptide" evidence="1">
    <location>
        <begin position="1"/>
        <end position="21"/>
    </location>
</feature>
<dbReference type="PROSITE" id="PS51257">
    <property type="entry name" value="PROKAR_LIPOPROTEIN"/>
    <property type="match status" value="1"/>
</dbReference>
<dbReference type="Proteomes" id="UP000283589">
    <property type="component" value="Unassembled WGS sequence"/>
</dbReference>
<evidence type="ECO:0000313" key="2">
    <source>
        <dbReference type="EMBL" id="RGV30830.1"/>
    </source>
</evidence>
<reference evidence="4 5" key="1">
    <citation type="submission" date="2018-08" db="EMBL/GenBank/DDBJ databases">
        <title>A genome reference for cultivated species of the human gut microbiota.</title>
        <authorList>
            <person name="Zou Y."/>
            <person name="Xue W."/>
            <person name="Luo G."/>
        </authorList>
    </citation>
    <scope>NUCLEOTIDE SEQUENCE [LARGE SCALE GENOMIC DNA]</scope>
    <source>
        <strain evidence="2 4">AF14-49</strain>
        <strain evidence="3 5">AF34-33</strain>
    </source>
</reference>
<dbReference type="EMBL" id="QRZA01000048">
    <property type="protein sequence ID" value="RGV30830.1"/>
    <property type="molecule type" value="Genomic_DNA"/>
</dbReference>
<dbReference type="Pfam" id="PF01289">
    <property type="entry name" value="Thiol_cytolysin"/>
    <property type="match status" value="1"/>
</dbReference>
<dbReference type="InterPro" id="IPR001869">
    <property type="entry name" value="Thiol_cytolysin"/>
</dbReference>
<feature type="chain" id="PRO_5036106161" evidence="1">
    <location>
        <begin position="22"/>
        <end position="531"/>
    </location>
</feature>
<dbReference type="STRING" id="1121130.GCA_000519105_03044"/>
<proteinExistence type="predicted"/>
<evidence type="ECO:0000256" key="1">
    <source>
        <dbReference type="SAM" id="SignalP"/>
    </source>
</evidence>
<evidence type="ECO:0000313" key="4">
    <source>
        <dbReference type="Proteomes" id="UP000283589"/>
    </source>
</evidence>
<dbReference type="GO" id="GO:0015485">
    <property type="term" value="F:cholesterol binding"/>
    <property type="evidence" value="ECO:0007669"/>
    <property type="project" value="InterPro"/>
</dbReference>
<evidence type="ECO:0000313" key="3">
    <source>
        <dbReference type="EMBL" id="RHM43322.1"/>
    </source>
</evidence>
<sequence length="531" mass="60444">MSVMKKILTFFMLLLILCACETRLTDNTDQDIFDFPKYREGVININTHNYMPSMAKEKIGVTNERSSDSEILSRVTEVLKDSLWKDDFGRTIYAQADESLILPNLQRYIFPGSLLRGNSISDCNYTPITATINPITVSVSFPAKTVVGTINHPSLSATRSFVNEVLQQEETVQQNASLNFSIDQFTSYDELRMAFGSNAKTSALFFGNSSSSSEKVHKISKKTGLYVRFVQRNFTIDMDIPSSGSLISGTLTANQTGGYSPVYAASVTYGRMGIMAIETDYTYAESYKIVEQAFKSIFYKKSSILTEEAKKMLNSAEMRIYLLGGDGQSGVQTVNGYQDFIHHISEGGTFSSSAPGVPIYCGFAYLTDNSPVKIKFKINISSDPVYARIEYHNYRKDYFDRVCFARYGDAYLSFYSDINGTIKTVPAEFIKFKYRLAYRYYECYDANWDELTKDIFEIKDEGIIENIYHENSILLKKNLCLEQLKDYIEYVGEKTWCQESGYQLTNGDYYKLLLPKVIDHSYVSVWPEENY</sequence>
<organism evidence="3 5">
    <name type="scientific">Butyricimonas virosa</name>
    <dbReference type="NCBI Taxonomy" id="544645"/>
    <lineage>
        <taxon>Bacteria</taxon>
        <taxon>Pseudomonadati</taxon>
        <taxon>Bacteroidota</taxon>
        <taxon>Bacteroidia</taxon>
        <taxon>Bacteroidales</taxon>
        <taxon>Odoribacteraceae</taxon>
        <taxon>Butyricimonas</taxon>
    </lineage>
</organism>
<gene>
    <name evidence="2" type="ORF">DWW18_19895</name>
    <name evidence="3" type="ORF">DWZ68_09635</name>
</gene>
<dbReference type="RefSeq" id="WP_118261592.1">
    <property type="nucleotide sequence ID" value="NZ_CABJDM010000009.1"/>
</dbReference>
<dbReference type="Gene3D" id="3.40.30.40">
    <property type="entry name" value="Perfringolysin"/>
    <property type="match status" value="1"/>
</dbReference>
<accession>A0A415QIS8</accession>
<dbReference type="Proteomes" id="UP000286038">
    <property type="component" value="Unassembled WGS sequence"/>
</dbReference>
<dbReference type="InterPro" id="IPR036359">
    <property type="entry name" value="Thiol_cytolysin_sf"/>
</dbReference>
<dbReference type="Gene3D" id="3.90.840.10">
    <property type="entry name" value="Thiol-activated cytolysin superfamily/Thiol-activated cytolysin, alpha-beta domain"/>
    <property type="match status" value="1"/>
</dbReference>
<dbReference type="EMBL" id="QRPV01000009">
    <property type="protein sequence ID" value="RHM43322.1"/>
    <property type="molecule type" value="Genomic_DNA"/>
</dbReference>